<protein>
    <submittedName>
        <fullName evidence="1">Uncharacterized protein</fullName>
    </submittedName>
</protein>
<dbReference type="EMBL" id="MK053931">
    <property type="protein sequence ID" value="AZF88079.1"/>
    <property type="molecule type" value="Genomic_DNA"/>
</dbReference>
<evidence type="ECO:0000313" key="1">
    <source>
        <dbReference type="EMBL" id="AZF88079.1"/>
    </source>
</evidence>
<name>A0A3G8F2D6_9CAUD</name>
<dbReference type="Proteomes" id="UP000276370">
    <property type="component" value="Segment"/>
</dbReference>
<sequence>MTNVTLKVGMQIIHNGASSSRQGSRGIVMATPNVPGVGEPKYVVCWYTGGRLQEGQTAMALYTSDWLPRNCVVAACPVENDYSPPVTRYLEHSKRQELYSAANAVSSGPYMVGLEGKGMPSKEHASLTCAKLEAERLSKMQPGKVATVLAVVAKVKQKTVTSHETVWLKE</sequence>
<gene>
    <name evidence="1" type="ORF">Arno160_gp17</name>
</gene>
<keyword evidence="2" id="KW-1185">Reference proteome</keyword>
<reference evidence="1" key="1">
    <citation type="submission" date="2018-10" db="EMBL/GenBank/DDBJ databases">
        <authorList>
            <person name="Shneider M.M."/>
            <person name="Kabilov M.R."/>
            <person name="Miroshnikov K.A."/>
        </authorList>
    </citation>
    <scope>NUCLEOTIDE SEQUENCE [LARGE SCALE GENOMIC DNA]</scope>
</reference>
<accession>A0A3G8F2D6</accession>
<evidence type="ECO:0000313" key="2">
    <source>
        <dbReference type="Proteomes" id="UP000276370"/>
    </source>
</evidence>
<proteinExistence type="predicted"/>
<organism evidence="1 2">
    <name type="scientific">Pectobacterium phage Arno160</name>
    <dbReference type="NCBI Taxonomy" id="2488835"/>
    <lineage>
        <taxon>Viruses</taxon>
        <taxon>Duplodnaviria</taxon>
        <taxon>Heunggongvirae</taxon>
        <taxon>Uroviricota</taxon>
        <taxon>Caudoviricetes</taxon>
        <taxon>Autographivirales</taxon>
        <taxon>Autonotataviridae</taxon>
        <taxon>Melnykvirinae</taxon>
        <taxon>Wanjuvirus</taxon>
        <taxon>Wanjuvirus arno160</taxon>
    </lineage>
</organism>